<comment type="caution">
    <text evidence="2">The sequence shown here is derived from an EMBL/GenBank/DDBJ whole genome shotgun (WGS) entry which is preliminary data.</text>
</comment>
<accession>A0AAV3QSK4</accession>
<feature type="compositionally biased region" description="Low complexity" evidence="1">
    <location>
        <begin position="70"/>
        <end position="84"/>
    </location>
</feature>
<dbReference type="Proteomes" id="UP001454036">
    <property type="component" value="Unassembled WGS sequence"/>
</dbReference>
<sequence length="92" mass="9853">METRSLLLNFEAQFNSFSAASSDLSSPAVFLAPRQSSSHGSSGGYRGRGGRGRSSNNFRSFKGRNNNGYSSSWTSPSLLSGPSSFKWSSCSK</sequence>
<dbReference type="EMBL" id="BAABME010023003">
    <property type="protein sequence ID" value="GAA0167092.1"/>
    <property type="molecule type" value="Genomic_DNA"/>
</dbReference>
<protein>
    <submittedName>
        <fullName evidence="2">Uncharacterized protein</fullName>
    </submittedName>
</protein>
<evidence type="ECO:0000256" key="1">
    <source>
        <dbReference type="SAM" id="MobiDB-lite"/>
    </source>
</evidence>
<proteinExistence type="predicted"/>
<evidence type="ECO:0000313" key="2">
    <source>
        <dbReference type="EMBL" id="GAA0167092.1"/>
    </source>
</evidence>
<reference evidence="2 3" key="1">
    <citation type="submission" date="2024-01" db="EMBL/GenBank/DDBJ databases">
        <title>The complete chloroplast genome sequence of Lithospermum erythrorhizon: insights into the phylogenetic relationship among Boraginaceae species and the maternal lineages of purple gromwells.</title>
        <authorList>
            <person name="Okada T."/>
            <person name="Watanabe K."/>
        </authorList>
    </citation>
    <scope>NUCLEOTIDE SEQUENCE [LARGE SCALE GENOMIC DNA]</scope>
</reference>
<organism evidence="2 3">
    <name type="scientific">Lithospermum erythrorhizon</name>
    <name type="common">Purple gromwell</name>
    <name type="synonym">Lithospermum officinale var. erythrorhizon</name>
    <dbReference type="NCBI Taxonomy" id="34254"/>
    <lineage>
        <taxon>Eukaryota</taxon>
        <taxon>Viridiplantae</taxon>
        <taxon>Streptophyta</taxon>
        <taxon>Embryophyta</taxon>
        <taxon>Tracheophyta</taxon>
        <taxon>Spermatophyta</taxon>
        <taxon>Magnoliopsida</taxon>
        <taxon>eudicotyledons</taxon>
        <taxon>Gunneridae</taxon>
        <taxon>Pentapetalae</taxon>
        <taxon>asterids</taxon>
        <taxon>lamiids</taxon>
        <taxon>Boraginales</taxon>
        <taxon>Boraginaceae</taxon>
        <taxon>Boraginoideae</taxon>
        <taxon>Lithospermeae</taxon>
        <taxon>Lithospermum</taxon>
    </lineage>
</organism>
<evidence type="ECO:0000313" key="3">
    <source>
        <dbReference type="Proteomes" id="UP001454036"/>
    </source>
</evidence>
<feature type="compositionally biased region" description="Polar residues" evidence="1">
    <location>
        <begin position="56"/>
        <end position="69"/>
    </location>
</feature>
<name>A0AAV3QSK4_LITER</name>
<keyword evidence="3" id="KW-1185">Reference proteome</keyword>
<feature type="region of interest" description="Disordered" evidence="1">
    <location>
        <begin position="33"/>
        <end position="92"/>
    </location>
</feature>
<gene>
    <name evidence="2" type="ORF">LIER_40309</name>
</gene>
<dbReference type="AlphaFoldDB" id="A0AAV3QSK4"/>